<keyword evidence="4 7" id="KW-0812">Transmembrane</keyword>
<evidence type="ECO:0000256" key="3">
    <source>
        <dbReference type="ARBA" id="ARBA00022475"/>
    </source>
</evidence>
<dbReference type="EMBL" id="CP006654">
    <property type="protein sequence ID" value="AGT11364.1"/>
    <property type="molecule type" value="Genomic_DNA"/>
</dbReference>
<organism evidence="9 10">
    <name type="scientific">Paracoccus aminophilus JCM 7686</name>
    <dbReference type="NCBI Taxonomy" id="1367847"/>
    <lineage>
        <taxon>Bacteria</taxon>
        <taxon>Pseudomonadati</taxon>
        <taxon>Pseudomonadota</taxon>
        <taxon>Alphaproteobacteria</taxon>
        <taxon>Rhodobacterales</taxon>
        <taxon>Paracoccaceae</taxon>
        <taxon>Paracoccus</taxon>
    </lineage>
</organism>
<dbReference type="PANTHER" id="PTHR30151:SF38">
    <property type="entry name" value="ALIPHATIC SULFONATES TRANSPORT PERMEASE PROTEIN SSUC-RELATED"/>
    <property type="match status" value="1"/>
</dbReference>
<geneLocation type="plasmid" evidence="9 10">
    <name>pAMI6</name>
</geneLocation>
<keyword evidence="6 7" id="KW-0472">Membrane</keyword>
<dbReference type="Pfam" id="PF00528">
    <property type="entry name" value="BPD_transp_1"/>
    <property type="match status" value="1"/>
</dbReference>
<evidence type="ECO:0000256" key="2">
    <source>
        <dbReference type="ARBA" id="ARBA00022448"/>
    </source>
</evidence>
<evidence type="ECO:0000256" key="4">
    <source>
        <dbReference type="ARBA" id="ARBA00022692"/>
    </source>
</evidence>
<proteinExistence type="inferred from homology"/>
<dbReference type="HOGENOM" id="CLU_046113_1_2_5"/>
<comment type="subcellular location">
    <subcellularLocation>
        <location evidence="1 7">Cell membrane</location>
        <topology evidence="1 7">Multi-pass membrane protein</topology>
    </subcellularLocation>
</comment>
<dbReference type="KEGG" id="pami:JCM7686_pAMI6p034"/>
<dbReference type="GO" id="GO:0005886">
    <property type="term" value="C:plasma membrane"/>
    <property type="evidence" value="ECO:0007669"/>
    <property type="project" value="UniProtKB-SubCell"/>
</dbReference>
<evidence type="ECO:0000256" key="6">
    <source>
        <dbReference type="ARBA" id="ARBA00023136"/>
    </source>
</evidence>
<feature type="transmembrane region" description="Helical" evidence="7">
    <location>
        <begin position="244"/>
        <end position="263"/>
    </location>
</feature>
<keyword evidence="5 7" id="KW-1133">Transmembrane helix</keyword>
<dbReference type="CDD" id="cd06261">
    <property type="entry name" value="TM_PBP2"/>
    <property type="match status" value="1"/>
</dbReference>
<feature type="transmembrane region" description="Helical" evidence="7">
    <location>
        <begin position="36"/>
        <end position="53"/>
    </location>
</feature>
<dbReference type="OrthoDB" id="7856646at2"/>
<gene>
    <name evidence="9" type="ORF">JCM7686_pAMI6p034</name>
</gene>
<comment type="similarity">
    <text evidence="7">Belongs to the binding-protein-dependent transport system permease family.</text>
</comment>
<dbReference type="GO" id="GO:0055085">
    <property type="term" value="P:transmembrane transport"/>
    <property type="evidence" value="ECO:0007669"/>
    <property type="project" value="InterPro"/>
</dbReference>
<evidence type="ECO:0000256" key="1">
    <source>
        <dbReference type="ARBA" id="ARBA00004651"/>
    </source>
</evidence>
<sequence length="283" mass="30883">MTYVSYKTATASAGWSLWAPFRAGFDPRLLRLTQQLALGAVVPLAVLLLWHTATKGEWLAPQVLPAPGLVWETTGELLASGELQSELWVSLQRVLWGVALGGALGLIAGLAFGLSRFLDIYVAPTIRAICLVPSLGWLPFFMLLFGIGEALKIILIAKTCFLPLMVSAYEGLRNRPRKYDEIAAALELPFLTRVFQITLPSILPSVLTGLRLALSKGWKALILVEMISSAAGIGYLMMWGRKAFQLDVVFATIIVIGVVGWFMDAALLRLQNRLTGWSVKSVG</sequence>
<keyword evidence="9" id="KW-0614">Plasmid</keyword>
<evidence type="ECO:0000256" key="7">
    <source>
        <dbReference type="RuleBase" id="RU363032"/>
    </source>
</evidence>
<dbReference type="InterPro" id="IPR000515">
    <property type="entry name" value="MetI-like"/>
</dbReference>
<dbReference type="SUPFAM" id="SSF161098">
    <property type="entry name" value="MetI-like"/>
    <property type="match status" value="1"/>
</dbReference>
<evidence type="ECO:0000313" key="9">
    <source>
        <dbReference type="EMBL" id="AGT11364.1"/>
    </source>
</evidence>
<dbReference type="InterPro" id="IPR035906">
    <property type="entry name" value="MetI-like_sf"/>
</dbReference>
<evidence type="ECO:0000313" key="10">
    <source>
        <dbReference type="Proteomes" id="UP000015480"/>
    </source>
</evidence>
<dbReference type="PATRIC" id="fig|1367847.3.peg.4336"/>
<dbReference type="PROSITE" id="PS50928">
    <property type="entry name" value="ABC_TM1"/>
    <property type="match status" value="1"/>
</dbReference>
<dbReference type="PANTHER" id="PTHR30151">
    <property type="entry name" value="ALKANE SULFONATE ABC TRANSPORTER-RELATED, MEMBRANE SUBUNIT"/>
    <property type="match status" value="1"/>
</dbReference>
<keyword evidence="10" id="KW-1185">Reference proteome</keyword>
<reference evidence="9 10" key="1">
    <citation type="journal article" date="2014" name="BMC Genomics">
        <title>Architecture and functions of a multipartite genome of the methylotrophic bacterium Paracoccus aminophilus JCM 7686, containing primary and secondary chromids.</title>
        <authorList>
            <person name="Dziewit L."/>
            <person name="Czarnecki J."/>
            <person name="Wibberg D."/>
            <person name="Radlinska M."/>
            <person name="Mrozek P."/>
            <person name="Szymczak M."/>
            <person name="Schluter A."/>
            <person name="Puhler A."/>
            <person name="Bartosik D."/>
        </authorList>
    </citation>
    <scope>NUCLEOTIDE SEQUENCE [LARGE SCALE GENOMIC DNA]</scope>
    <source>
        <strain evidence="9">JCM 7686</strain>
        <plasmid evidence="10">Plasmid pAMI6</plasmid>
    </source>
</reference>
<feature type="domain" description="ABC transmembrane type-1" evidence="8">
    <location>
        <begin position="87"/>
        <end position="267"/>
    </location>
</feature>
<keyword evidence="3" id="KW-1003">Cell membrane</keyword>
<feature type="transmembrane region" description="Helical" evidence="7">
    <location>
        <begin position="94"/>
        <end position="114"/>
    </location>
</feature>
<protein>
    <submittedName>
        <fullName evidence="9">ABC-type nitrate/sulfonate/bicarbonate transport system, permease component</fullName>
    </submittedName>
</protein>
<dbReference type="Gene3D" id="1.10.3720.10">
    <property type="entry name" value="MetI-like"/>
    <property type="match status" value="1"/>
</dbReference>
<feature type="transmembrane region" description="Helical" evidence="7">
    <location>
        <begin position="126"/>
        <end position="147"/>
    </location>
</feature>
<feature type="transmembrane region" description="Helical" evidence="7">
    <location>
        <begin position="220"/>
        <end position="238"/>
    </location>
</feature>
<evidence type="ECO:0000256" key="5">
    <source>
        <dbReference type="ARBA" id="ARBA00022989"/>
    </source>
</evidence>
<evidence type="ECO:0000259" key="8">
    <source>
        <dbReference type="PROSITE" id="PS50928"/>
    </source>
</evidence>
<name>S5XV13_PARAH</name>
<accession>S5XV13</accession>
<dbReference type="AlphaFoldDB" id="S5XV13"/>
<dbReference type="RefSeq" id="WP_020953135.1">
    <property type="nucleotide sequence ID" value="NC_022044.1"/>
</dbReference>
<keyword evidence="2 7" id="KW-0813">Transport</keyword>
<dbReference type="Proteomes" id="UP000015480">
    <property type="component" value="Plasmid pAMI6"/>
</dbReference>